<evidence type="ECO:0000256" key="10">
    <source>
        <dbReference type="SAM" id="Phobius"/>
    </source>
</evidence>
<feature type="transmembrane region" description="Helical" evidence="10">
    <location>
        <begin position="342"/>
        <end position="361"/>
    </location>
</feature>
<proteinExistence type="inferred from homology"/>
<keyword evidence="9" id="KW-0807">Transducer</keyword>
<evidence type="ECO:0000256" key="6">
    <source>
        <dbReference type="ARBA" id="ARBA00023040"/>
    </source>
</evidence>
<comment type="subcellular location">
    <subcellularLocation>
        <location evidence="1">Cell membrane</location>
        <topology evidence="1">Multi-pass membrane protein</topology>
    </subcellularLocation>
</comment>
<evidence type="ECO:0000313" key="13">
    <source>
        <dbReference type="EMBL" id="MBW53795.1"/>
    </source>
</evidence>
<organism evidence="13">
    <name type="scientific">Anopheles marajoara</name>
    <dbReference type="NCBI Taxonomy" id="58244"/>
    <lineage>
        <taxon>Eukaryota</taxon>
        <taxon>Metazoa</taxon>
        <taxon>Ecdysozoa</taxon>
        <taxon>Arthropoda</taxon>
        <taxon>Hexapoda</taxon>
        <taxon>Insecta</taxon>
        <taxon>Pterygota</taxon>
        <taxon>Neoptera</taxon>
        <taxon>Endopterygota</taxon>
        <taxon>Diptera</taxon>
        <taxon>Nematocera</taxon>
        <taxon>Culicoidea</taxon>
        <taxon>Culicidae</taxon>
        <taxon>Anophelinae</taxon>
        <taxon>Anopheles</taxon>
    </lineage>
</organism>
<feature type="signal peptide" evidence="11">
    <location>
        <begin position="1"/>
        <end position="25"/>
    </location>
</feature>
<reference evidence="13" key="1">
    <citation type="submission" date="2018-01" db="EMBL/GenBank/DDBJ databases">
        <title>An insight into the sialome of Amazonian anophelines.</title>
        <authorList>
            <person name="Ribeiro J.M."/>
            <person name="Scarpassa V."/>
            <person name="Calvo E."/>
        </authorList>
    </citation>
    <scope>NUCLEOTIDE SEQUENCE</scope>
    <source>
        <tissue evidence="13">Salivary glands</tissue>
    </source>
</reference>
<dbReference type="SUPFAM" id="SSF81321">
    <property type="entry name" value="Family A G protein-coupled receptor-like"/>
    <property type="match status" value="1"/>
</dbReference>
<dbReference type="InterPro" id="IPR017981">
    <property type="entry name" value="GPCR_2-like_7TM"/>
</dbReference>
<feature type="transmembrane region" description="Helical" evidence="10">
    <location>
        <begin position="187"/>
        <end position="208"/>
    </location>
</feature>
<dbReference type="GO" id="GO:0005886">
    <property type="term" value="C:plasma membrane"/>
    <property type="evidence" value="ECO:0007669"/>
    <property type="project" value="UniProtKB-SubCell"/>
</dbReference>
<accession>A0A2M4BL65</accession>
<feature type="transmembrane region" description="Helical" evidence="10">
    <location>
        <begin position="396"/>
        <end position="417"/>
    </location>
</feature>
<dbReference type="SUPFAM" id="SSF63877">
    <property type="entry name" value="Methuselah ectodomain"/>
    <property type="match status" value="1"/>
</dbReference>
<dbReference type="InterPro" id="IPR000832">
    <property type="entry name" value="GPCR_2_secretin-like"/>
</dbReference>
<dbReference type="GO" id="GO:0008528">
    <property type="term" value="F:G protein-coupled peptide receptor activity"/>
    <property type="evidence" value="ECO:0007669"/>
    <property type="project" value="TreeGrafter"/>
</dbReference>
<keyword evidence="11" id="KW-0732">Signal</keyword>
<evidence type="ECO:0000256" key="1">
    <source>
        <dbReference type="ARBA" id="ARBA00004651"/>
    </source>
</evidence>
<evidence type="ECO:0000259" key="12">
    <source>
        <dbReference type="PROSITE" id="PS50261"/>
    </source>
</evidence>
<protein>
    <submittedName>
        <fullName evidence="13">Putative g-protein coupled receptor mth2</fullName>
    </submittedName>
</protein>
<keyword evidence="3" id="KW-1003">Cell membrane</keyword>
<dbReference type="GO" id="GO:0007166">
    <property type="term" value="P:cell surface receptor signaling pathway"/>
    <property type="evidence" value="ECO:0007669"/>
    <property type="project" value="InterPro"/>
</dbReference>
<evidence type="ECO:0000256" key="7">
    <source>
        <dbReference type="ARBA" id="ARBA00023136"/>
    </source>
</evidence>
<feature type="transmembrane region" description="Helical" evidence="10">
    <location>
        <begin position="220"/>
        <end position="239"/>
    </location>
</feature>
<evidence type="ECO:0000256" key="11">
    <source>
        <dbReference type="SAM" id="SignalP"/>
    </source>
</evidence>
<keyword evidence="8 13" id="KW-0675">Receptor</keyword>
<feature type="transmembrane region" description="Helical" evidence="10">
    <location>
        <begin position="429"/>
        <end position="449"/>
    </location>
</feature>
<feature type="domain" description="G-protein coupled receptors family 2 profile 2" evidence="12">
    <location>
        <begin position="184"/>
        <end position="451"/>
    </location>
</feature>
<feature type="transmembrane region" description="Helical" evidence="10">
    <location>
        <begin position="251"/>
        <end position="270"/>
    </location>
</feature>
<dbReference type="AlphaFoldDB" id="A0A2M4BL65"/>
<dbReference type="PANTHER" id="PTHR47154:SF2">
    <property type="entry name" value="G-PROTEIN COUPLED RECEPTOR MTH-RELATED"/>
    <property type="match status" value="1"/>
</dbReference>
<evidence type="ECO:0000256" key="4">
    <source>
        <dbReference type="ARBA" id="ARBA00022692"/>
    </source>
</evidence>
<keyword evidence="6" id="KW-0297">G-protein coupled receptor</keyword>
<feature type="transmembrane region" description="Helical" evidence="10">
    <location>
        <begin position="291"/>
        <end position="312"/>
    </location>
</feature>
<sequence length="497" mass="56911">MRCTLQARVRLFIAIVVLLLYCVQANNVQLCSEQESVDITNGTKNSDGTVEYHGVQYSSAQYFQDGNIRRGCICLVRQCIHVCEAHNITRVEMTELYANVSDASGKNSHKINLAADNRFHLILEAPHCDGFWLVLEQDYVNVTSKGDLNLNDHILNYSQFCMLPKREEGDFHPAYCEAEASDLPHQIYAFGFLISLPFLVATFVVYAILPELQNVAGKSLMCYVASLAVSYLLLALGRIDVYDYQSVACRATAYTLYFTLMASFFWLNVMSFDIYWTVGGTRGRTTERKKFLYYSLYAWGAPLLLLASNLLFDHTELISYHFRPNVGEEGCFLKEEKRTQFLYLYLPMVILISANIFFFAVTAKRIYQSNQTEADTINDTSGQHSRREHDRNRFGVYLRLFFMMGVTWSLEIISWLVNEPKTASPPWVVYLLDVCNCLAGIIIFFLFVWNQRVKNLLLQRFGRGERTARDDYTVYTCAETNDDVDTAKGTIKMVAVN</sequence>
<evidence type="ECO:0000256" key="3">
    <source>
        <dbReference type="ARBA" id="ARBA00022475"/>
    </source>
</evidence>
<comment type="similarity">
    <text evidence="2">Belongs to the G-protein coupled receptor 2 family. Mth subfamily.</text>
</comment>
<keyword evidence="4 10" id="KW-0812">Transmembrane</keyword>
<dbReference type="PANTHER" id="PTHR47154">
    <property type="entry name" value="G-PROTEIN COUPLED RECEPTOR MTH-RELATED"/>
    <property type="match status" value="1"/>
</dbReference>
<keyword evidence="7 10" id="KW-0472">Membrane</keyword>
<dbReference type="Pfam" id="PF00002">
    <property type="entry name" value="7tm_2"/>
    <property type="match status" value="1"/>
</dbReference>
<dbReference type="CDD" id="cd15039">
    <property type="entry name" value="7tmB3_Methuselah-like"/>
    <property type="match status" value="1"/>
</dbReference>
<dbReference type="InterPro" id="IPR036272">
    <property type="entry name" value="Methuselah_N_sf"/>
</dbReference>
<evidence type="ECO:0000256" key="2">
    <source>
        <dbReference type="ARBA" id="ARBA00008979"/>
    </source>
</evidence>
<dbReference type="InterPro" id="IPR051384">
    <property type="entry name" value="Mth_GPCR"/>
</dbReference>
<name>A0A2M4BL65_9DIPT</name>
<dbReference type="PROSITE" id="PS50261">
    <property type="entry name" value="G_PROTEIN_RECEP_F2_4"/>
    <property type="match status" value="1"/>
</dbReference>
<evidence type="ECO:0000256" key="8">
    <source>
        <dbReference type="ARBA" id="ARBA00023170"/>
    </source>
</evidence>
<dbReference type="Gene3D" id="1.20.1070.10">
    <property type="entry name" value="Rhodopsin 7-helix transmembrane proteins"/>
    <property type="match status" value="1"/>
</dbReference>
<dbReference type="EMBL" id="GGFJ01004654">
    <property type="protein sequence ID" value="MBW53795.1"/>
    <property type="molecule type" value="Transcribed_RNA"/>
</dbReference>
<keyword evidence="5 10" id="KW-1133">Transmembrane helix</keyword>
<feature type="chain" id="PRO_5014954161" evidence="11">
    <location>
        <begin position="26"/>
        <end position="497"/>
    </location>
</feature>
<evidence type="ECO:0000256" key="5">
    <source>
        <dbReference type="ARBA" id="ARBA00022989"/>
    </source>
</evidence>
<evidence type="ECO:0000256" key="9">
    <source>
        <dbReference type="ARBA" id="ARBA00023224"/>
    </source>
</evidence>